<sequence>MKPTMEILERIKKNSEENKDEVFTRIYRYLLRPDIYFVAYQNLYSNNGASTKGVDDDTADGFSEAKIERIIKCLEDESYQPKPFRRVYIKKPNGKMRPLGIPSFTDKLVQEAVRIILEAIYEPIFMDTSHGFRPNRSCHTALQSVKYEFRGARWFIEGDIKGCFDNINHNVLVSCINKKIKDARFTKLIYKFLKAGFVDDFVYNNTYSGCAQGGIISPILANIYLHELDKFVENLSKEFNEPATEKFTADYRKAQNAMAVTRKKIKKAENADDEVEKAELLKVYKSQRATLLKTPCKSQTDKKLKYVRYADDFIIGVNGSKVDCVRIKQQLSDFISNTLKMELSEEKTLITHSNTYAKFLGYNIRVRRSNTVKPNGRGATQRTMSNGVELAIPLKEKINGFMFKNGIVKQCDNGELEPVCRNDMLRLTDLEIVSGYNAELRGICNYYYMASNFYMLNYFSYLMEYSCLKTLAGKHRCSIGKIKEKFSDHKGKWCIAYETKKGTSYLYLSKYSDCKKGKNATDTRTSMVQIHKNTRSTFESRLKAKCCELCGSTTSNQYEIHHVNKIRNLKGKEPWEIMMLSKRRKTMVVCWECHKKIHNQNFEVKQ</sequence>
<dbReference type="PROSITE" id="PS50878">
    <property type="entry name" value="RT_POL"/>
    <property type="match status" value="1"/>
</dbReference>
<dbReference type="AlphaFoldDB" id="A0A6N2Z873"/>
<name>A0A6N2Z873_MEDGN</name>
<dbReference type="InterPro" id="IPR051083">
    <property type="entry name" value="GrpII_Intron_Splice-Mob/Def"/>
</dbReference>
<dbReference type="SUPFAM" id="SSF56672">
    <property type="entry name" value="DNA/RNA polymerases"/>
    <property type="match status" value="1"/>
</dbReference>
<evidence type="ECO:0000259" key="1">
    <source>
        <dbReference type="PROSITE" id="PS50878"/>
    </source>
</evidence>
<dbReference type="Pfam" id="PF21368">
    <property type="entry name" value="AI2M-like_HNH"/>
    <property type="match status" value="1"/>
</dbReference>
<dbReference type="CDD" id="cd01651">
    <property type="entry name" value="RT_G2_intron"/>
    <property type="match status" value="1"/>
</dbReference>
<dbReference type="InterPro" id="IPR000477">
    <property type="entry name" value="RT_dom"/>
</dbReference>
<dbReference type="GO" id="GO:0006397">
    <property type="term" value="P:mRNA processing"/>
    <property type="evidence" value="ECO:0007669"/>
    <property type="project" value="InterPro"/>
</dbReference>
<dbReference type="EMBL" id="CACRUK010000008">
    <property type="protein sequence ID" value="VYT75514.1"/>
    <property type="molecule type" value="Genomic_DNA"/>
</dbReference>
<proteinExistence type="predicted"/>
<accession>A0A6N2Z873</accession>
<dbReference type="Pfam" id="PF01348">
    <property type="entry name" value="Intron_maturas2"/>
    <property type="match status" value="1"/>
</dbReference>
<dbReference type="PANTHER" id="PTHR34047:SF8">
    <property type="entry name" value="PROTEIN YKFC"/>
    <property type="match status" value="1"/>
</dbReference>
<dbReference type="CDD" id="cd00085">
    <property type="entry name" value="HNHc"/>
    <property type="match status" value="1"/>
</dbReference>
<feature type="domain" description="Reverse transcriptase" evidence="1">
    <location>
        <begin position="70"/>
        <end position="364"/>
    </location>
</feature>
<gene>
    <name evidence="2" type="primary">ltrA_2</name>
    <name evidence="2" type="ORF">RGLFYP19_00618</name>
</gene>
<dbReference type="InterPro" id="IPR049030">
    <property type="entry name" value="AI2M-like_HNH"/>
</dbReference>
<dbReference type="InterPro" id="IPR043502">
    <property type="entry name" value="DNA/RNA_pol_sf"/>
</dbReference>
<dbReference type="InterPro" id="IPR003615">
    <property type="entry name" value="HNH_nuc"/>
</dbReference>
<reference evidence="2" key="1">
    <citation type="submission" date="2019-11" db="EMBL/GenBank/DDBJ databases">
        <authorList>
            <person name="Feng L."/>
        </authorList>
    </citation>
    <scope>NUCLEOTIDE SEQUENCE</scope>
    <source>
        <strain evidence="2">RgnavusLFYP19</strain>
    </source>
</reference>
<dbReference type="InterPro" id="IPR024937">
    <property type="entry name" value="Domain_X"/>
</dbReference>
<evidence type="ECO:0000313" key="2">
    <source>
        <dbReference type="EMBL" id="VYT75514.1"/>
    </source>
</evidence>
<organism evidence="2">
    <name type="scientific">Mediterraneibacter gnavus</name>
    <name type="common">Ruminococcus gnavus</name>
    <dbReference type="NCBI Taxonomy" id="33038"/>
    <lineage>
        <taxon>Bacteria</taxon>
        <taxon>Bacillati</taxon>
        <taxon>Bacillota</taxon>
        <taxon>Clostridia</taxon>
        <taxon>Lachnospirales</taxon>
        <taxon>Lachnospiraceae</taxon>
        <taxon>Mediterraneibacter</taxon>
    </lineage>
</organism>
<dbReference type="Pfam" id="PF00078">
    <property type="entry name" value="RVT_1"/>
    <property type="match status" value="2"/>
</dbReference>
<dbReference type="RefSeq" id="WP_156728869.1">
    <property type="nucleotide sequence ID" value="NZ_CACRUK010000008.1"/>
</dbReference>
<protein>
    <submittedName>
        <fullName evidence="2">Group II intron-encoded protein LtrA</fullName>
    </submittedName>
</protein>
<dbReference type="PANTHER" id="PTHR34047">
    <property type="entry name" value="NUCLEAR INTRON MATURASE 1, MITOCHONDRIAL-RELATED"/>
    <property type="match status" value="1"/>
</dbReference>